<gene>
    <name evidence="2" type="ordered locus">Trad_0796</name>
</gene>
<dbReference type="KEGG" id="tra:Trad_0796"/>
<evidence type="ECO:0000313" key="3">
    <source>
        <dbReference type="Proteomes" id="UP000000379"/>
    </source>
</evidence>
<evidence type="ECO:0000256" key="1">
    <source>
        <dbReference type="SAM" id="MobiDB-lite"/>
    </source>
</evidence>
<dbReference type="RefSeq" id="WP_013177302.1">
    <property type="nucleotide sequence ID" value="NC_014221.1"/>
</dbReference>
<dbReference type="AlphaFoldDB" id="D7CU32"/>
<keyword evidence="3" id="KW-1185">Reference proteome</keyword>
<organism evidence="2 3">
    <name type="scientific">Truepera radiovictrix (strain DSM 17093 / CIP 108686 / LMG 22925 / RQ-24)</name>
    <dbReference type="NCBI Taxonomy" id="649638"/>
    <lineage>
        <taxon>Bacteria</taxon>
        <taxon>Thermotogati</taxon>
        <taxon>Deinococcota</taxon>
        <taxon>Deinococci</taxon>
        <taxon>Trueperales</taxon>
        <taxon>Trueperaceae</taxon>
        <taxon>Truepera</taxon>
    </lineage>
</organism>
<accession>D7CU32</accession>
<sequence length="158" mass="15742">MATVAALFDDSAALERAINALQSAGLGDDIIEVNEGREADTAPETSEDFEGGVSVGMSSGLGGGDVGGDASGTLGIPPVGGVAGAFGGSGGSQPAPVGLVGDGRGARTGRLDRLGDDAEPFRLGLERGGKLLMLETNDVEKAVTTLREAGAQQLYDPR</sequence>
<reference evidence="3" key="1">
    <citation type="submission" date="2010-05" db="EMBL/GenBank/DDBJ databases">
        <title>The complete genome of Truepera radiovictris DSM 17093.</title>
        <authorList>
            <consortium name="US DOE Joint Genome Institute (JGI-PGF)"/>
            <person name="Lucas S."/>
            <person name="Copeland A."/>
            <person name="Lapidus A."/>
            <person name="Glavina del Rio T."/>
            <person name="Dalin E."/>
            <person name="Tice H."/>
            <person name="Bruce D."/>
            <person name="Goodwin L."/>
            <person name="Pitluck S."/>
            <person name="Kyrpides N."/>
            <person name="Mavromatis K."/>
            <person name="Ovchinnikova G."/>
            <person name="Munk A.C."/>
            <person name="Detter J.C."/>
            <person name="Han C."/>
            <person name="Tapia R."/>
            <person name="Land M."/>
            <person name="Hauser L."/>
            <person name="Markowitz V."/>
            <person name="Cheng J.-F."/>
            <person name="Hugenholtz P."/>
            <person name="Woyke T."/>
            <person name="Wu D."/>
            <person name="Tindall B."/>
            <person name="Pomrenke H.G."/>
            <person name="Brambilla E."/>
            <person name="Klenk H.-P."/>
            <person name="Eisen J.A."/>
        </authorList>
    </citation>
    <scope>NUCLEOTIDE SEQUENCE [LARGE SCALE GENOMIC DNA]</scope>
    <source>
        <strain evidence="3">DSM 17093 / CIP 108686 / LMG 22925 / RQ-24</strain>
    </source>
</reference>
<proteinExistence type="predicted"/>
<reference evidence="2 3" key="2">
    <citation type="journal article" date="2011" name="Stand. Genomic Sci.">
        <title>Complete genome sequence of Truepera radiovictrix type strain (RQ-24).</title>
        <authorList>
            <person name="Ivanova N."/>
            <person name="Rohde C."/>
            <person name="Munk C."/>
            <person name="Nolan M."/>
            <person name="Lucas S."/>
            <person name="Del Rio T.G."/>
            <person name="Tice H."/>
            <person name="Deshpande S."/>
            <person name="Cheng J.F."/>
            <person name="Tapia R."/>
            <person name="Han C."/>
            <person name="Goodwin L."/>
            <person name="Pitluck S."/>
            <person name="Liolios K."/>
            <person name="Mavromatis K."/>
            <person name="Mikhailova N."/>
            <person name="Pati A."/>
            <person name="Chen A."/>
            <person name="Palaniappan K."/>
            <person name="Land M."/>
            <person name="Hauser L."/>
            <person name="Chang Y.J."/>
            <person name="Jeffries C.D."/>
            <person name="Brambilla E."/>
            <person name="Rohde M."/>
            <person name="Goker M."/>
            <person name="Tindall B.J."/>
            <person name="Woyke T."/>
            <person name="Bristow J."/>
            <person name="Eisen J.A."/>
            <person name="Markowitz V."/>
            <person name="Hugenholtz P."/>
            <person name="Kyrpides N.C."/>
            <person name="Klenk H.P."/>
            <person name="Lapidus A."/>
        </authorList>
    </citation>
    <scope>NUCLEOTIDE SEQUENCE [LARGE SCALE GENOMIC DNA]</scope>
    <source>
        <strain evidence="3">DSM 17093 / CIP 108686 / LMG 22925 / RQ-24</strain>
    </source>
</reference>
<name>D7CU32_TRURR</name>
<feature type="region of interest" description="Disordered" evidence="1">
    <location>
        <begin position="35"/>
        <end position="113"/>
    </location>
</feature>
<dbReference type="HOGENOM" id="CLU_1668647_0_0_0"/>
<evidence type="ECO:0000313" key="2">
    <source>
        <dbReference type="EMBL" id="ADI13930.1"/>
    </source>
</evidence>
<protein>
    <submittedName>
        <fullName evidence="2">Uncharacterized protein</fullName>
    </submittedName>
</protein>
<feature type="compositionally biased region" description="Low complexity" evidence="1">
    <location>
        <begin position="71"/>
        <end position="80"/>
    </location>
</feature>
<dbReference type="Proteomes" id="UP000000379">
    <property type="component" value="Chromosome"/>
</dbReference>
<dbReference type="EMBL" id="CP002049">
    <property type="protein sequence ID" value="ADI13930.1"/>
    <property type="molecule type" value="Genomic_DNA"/>
</dbReference>
<feature type="compositionally biased region" description="Gly residues" evidence="1">
    <location>
        <begin position="81"/>
        <end position="91"/>
    </location>
</feature>
<feature type="compositionally biased region" description="Gly residues" evidence="1">
    <location>
        <begin position="59"/>
        <end position="70"/>
    </location>
</feature>